<gene>
    <name evidence="1" type="ORF">MUN80_21010</name>
</gene>
<protein>
    <submittedName>
        <fullName evidence="1">M12 family metallo-peptidase</fullName>
    </submittedName>
</protein>
<dbReference type="InterPro" id="IPR024079">
    <property type="entry name" value="MetalloPept_cat_dom_sf"/>
</dbReference>
<evidence type="ECO:0000313" key="1">
    <source>
        <dbReference type="EMBL" id="UOQ52229.1"/>
    </source>
</evidence>
<sequence length="861" mass="90478">MKYISTRLFVASRALSVSSRTSLLLGTGLFFGVIVGAQAQQKPTPVLFRDDAAARSATADTRLAQALRHSRPVTLALADLRTALAPAPREVAPGLSRPGQAPVQVALPLPDGTTGRFQVLETAVMEPALAAQFPAIKTYCGVGLDDPTATVRLDLTPRGFHAQILSAAHSTVYIDPASETDHTHYLSFYRRDMPGGQMHCAAGRAEAAADASDLDSGPARRSVAPELRTYRLAVAATGEYTQYHGGTVAQGQAAIVTAVNRVVGVYERELAVRLVLVGGNAALVYTNGSTDPYSNDDGVAMLGENQTNVTTLIGRDNYDIGHVFSTGGGGIAGLGVVCLNGNKARGVTGLFRPVGDAFYIDYVAHEMGHQFGADHTFNSENDACDGNRNTSTAYEPGSGSTIMAYAGICAPDNVQNNSDAYFHVSSYEEIYAYLATTTCGIISATGNTAPVVALPASSKVLPIGTPFKLTAIGTDAEGDALTYCWEEYDLGPAADLTTAQATNVTVPLFRSFAPTTSPTRYFPRLTDLVANTSTSTERLPTVTRNLRFRVTVRDQHSGTQGVVGGLNSSPVVSLSTTNSAGPFLVTAPNSAVTWASGSTQTVTWNVAGTSANGVNCATVNLRLSTDGGLTYPTLLLANTPNDGSQAITVPGVGTTAARVMVEAADNYFFDISNTNFTISAPLPVELVTFAAECQRGAVQLDWHTASEENSARFEVERSVDGSRFEHIGTVPAAGHSTSTRTYTFRDPNQASALSQLGTRYYRLRQVDQEGTAEYSPVRTVQVVSIPAGLALFPNPTTHGATLAGAAPGTTVRLIDSLGRVVLTADADATGQAVLSWPAQALAAGMYVVQAGQRSVRLSIVP</sequence>
<accession>A0ABY4F8I3</accession>
<dbReference type="SUPFAM" id="SSF55486">
    <property type="entry name" value="Metalloproteases ('zincins'), catalytic domain"/>
    <property type="match status" value="1"/>
</dbReference>
<dbReference type="InterPro" id="IPR026444">
    <property type="entry name" value="Secre_tail"/>
</dbReference>
<reference evidence="1 2" key="1">
    <citation type="submission" date="2022-04" db="EMBL/GenBank/DDBJ databases">
        <title>Hymenobacter sp. isolated from the air.</title>
        <authorList>
            <person name="Won M."/>
            <person name="Lee C.-M."/>
            <person name="Woen H.-Y."/>
            <person name="Kwon S.-W."/>
        </authorList>
    </citation>
    <scope>NUCLEOTIDE SEQUENCE [LARGE SCALE GENOMIC DNA]</scope>
    <source>
        <strain evidence="2">5116 S-27</strain>
    </source>
</reference>
<dbReference type="Proteomes" id="UP000831785">
    <property type="component" value="Chromosome"/>
</dbReference>
<dbReference type="Gene3D" id="3.40.390.10">
    <property type="entry name" value="Collagenase (Catalytic Domain)"/>
    <property type="match status" value="1"/>
</dbReference>
<dbReference type="Gene3D" id="2.60.40.10">
    <property type="entry name" value="Immunoglobulins"/>
    <property type="match status" value="1"/>
</dbReference>
<dbReference type="RefSeq" id="WP_244715998.1">
    <property type="nucleotide sequence ID" value="NZ_CP095049.1"/>
</dbReference>
<dbReference type="Pfam" id="PF13583">
    <property type="entry name" value="Reprolysin_4"/>
    <property type="match status" value="1"/>
</dbReference>
<evidence type="ECO:0000313" key="2">
    <source>
        <dbReference type="Proteomes" id="UP000831785"/>
    </source>
</evidence>
<organism evidence="1 2">
    <name type="scientific">Hymenobacter cellulosivorans</name>
    <dbReference type="NCBI Taxonomy" id="2932249"/>
    <lineage>
        <taxon>Bacteria</taxon>
        <taxon>Pseudomonadati</taxon>
        <taxon>Bacteroidota</taxon>
        <taxon>Cytophagia</taxon>
        <taxon>Cytophagales</taxon>
        <taxon>Hymenobacteraceae</taxon>
        <taxon>Hymenobacter</taxon>
    </lineage>
</organism>
<keyword evidence="2" id="KW-1185">Reference proteome</keyword>
<name>A0ABY4F8I3_9BACT</name>
<dbReference type="InterPro" id="IPR013783">
    <property type="entry name" value="Ig-like_fold"/>
</dbReference>
<dbReference type="EMBL" id="CP095049">
    <property type="protein sequence ID" value="UOQ52229.1"/>
    <property type="molecule type" value="Genomic_DNA"/>
</dbReference>
<dbReference type="NCBIfam" id="TIGR04183">
    <property type="entry name" value="Por_Secre_tail"/>
    <property type="match status" value="1"/>
</dbReference>
<proteinExistence type="predicted"/>